<dbReference type="Gramene" id="TraesCS6A03G1014200.1">
    <property type="protein sequence ID" value="TraesCS6A03G1014200.1.CDS1"/>
    <property type="gene ID" value="TraesCS6A03G1014200"/>
</dbReference>
<evidence type="ECO:0000313" key="5">
    <source>
        <dbReference type="Proteomes" id="UP000019116"/>
    </source>
</evidence>
<sequence length="506" mass="58100">MIKTLISKENGEHVEEVASSYFNELVNRSLIQPVRFDNCGLVTHCKVHDMMRDLILYKCAEENFLTIVDDPQAITKLDNKVRRLSLHLHDDCETDRTKLWGNISLSQVRTFMTFTYCEDMPPLSLFKFLRVLHIEHYGVNRVDLTGLPNMHQLRYLAVHDGWDVELPTQITGLRHLETFDVYENVRHPFDIVHLPCLMFLNVSWYAARTPYGIGNMKSLRYVEDFNLMDNSIDNIESLGELASLRVISVYGYRPYAASMNRRMDALCSSLGKVGISLEYLGLYIEGCVDALMDLSPPPRRLERLWMGDRIKDYIDGELDPPDWPAELGSSFFSGHGWNADADECCFFSRVPNWMGELSNLKELEINVIKPDVGILAELPALTLLRIYIIQGLREFFVIHAREFPVLKHLELRLSSPSYLAFQAGAMPKLQWLRLQFSSVGCHQNARGPAGMQHLSALEDFFAISNSDYRATEYEKTCAESALKGAIKLHPKHPRLHINSSYDHYFK</sequence>
<dbReference type="InterPro" id="IPR055414">
    <property type="entry name" value="LRR_R13L4/SHOC2-like"/>
</dbReference>
<dbReference type="Pfam" id="PF23559">
    <property type="entry name" value="WHD_DRP"/>
    <property type="match status" value="1"/>
</dbReference>
<accession>A0A3B6NXR6</accession>
<dbReference type="PANTHER" id="PTHR23155">
    <property type="entry name" value="DISEASE RESISTANCE PROTEIN RP"/>
    <property type="match status" value="1"/>
</dbReference>
<evidence type="ECO:0000259" key="2">
    <source>
        <dbReference type="Pfam" id="PF23559"/>
    </source>
</evidence>
<dbReference type="SMR" id="A0A3B6NXR6"/>
<dbReference type="RefSeq" id="XP_044407031.1">
    <property type="nucleotide sequence ID" value="XM_044551096.1"/>
</dbReference>
<dbReference type="PANTHER" id="PTHR23155:SF906">
    <property type="entry name" value="OS08G0205100 PROTEIN"/>
    <property type="match status" value="1"/>
</dbReference>
<dbReference type="GeneID" id="123131413"/>
<evidence type="ECO:0008006" key="6">
    <source>
        <dbReference type="Google" id="ProtNLM"/>
    </source>
</evidence>
<dbReference type="InterPro" id="IPR044974">
    <property type="entry name" value="Disease_R_plants"/>
</dbReference>
<dbReference type="OrthoDB" id="675905at2759"/>
<name>A0A3B6NXR6_WHEAT</name>
<keyword evidence="1" id="KW-0677">Repeat</keyword>
<reference evidence="4" key="1">
    <citation type="submission" date="2018-08" db="EMBL/GenBank/DDBJ databases">
        <authorList>
            <person name="Rossello M."/>
        </authorList>
    </citation>
    <scope>NUCLEOTIDE SEQUENCE [LARGE SCALE GENOMIC DNA]</scope>
    <source>
        <strain evidence="4">cv. Chinese Spring</strain>
    </source>
</reference>
<dbReference type="EnsemblPlants" id="TraesCS6A02G405300.1">
    <property type="protein sequence ID" value="TraesCS6A02G405300.1.cds1"/>
    <property type="gene ID" value="TraesCS6A02G405300"/>
</dbReference>
<dbReference type="AlphaFoldDB" id="A0A3B6NXR6"/>
<gene>
    <name evidence="4" type="primary">LOC123131413</name>
</gene>
<feature type="domain" description="Disease resistance R13L4/SHOC-2-like LRR" evidence="3">
    <location>
        <begin position="107"/>
        <end position="495"/>
    </location>
</feature>
<dbReference type="Gene3D" id="3.80.10.10">
    <property type="entry name" value="Ribonuclease Inhibitor"/>
    <property type="match status" value="1"/>
</dbReference>
<keyword evidence="5" id="KW-1185">Reference proteome</keyword>
<evidence type="ECO:0000259" key="3">
    <source>
        <dbReference type="Pfam" id="PF23598"/>
    </source>
</evidence>
<dbReference type="SUPFAM" id="SSF52047">
    <property type="entry name" value="RNI-like"/>
    <property type="match status" value="1"/>
</dbReference>
<dbReference type="Gramene" id="TraesCS6A02G405300.1">
    <property type="protein sequence ID" value="TraesCS6A02G405300.1.cds1"/>
    <property type="gene ID" value="TraesCS6A02G405300"/>
</dbReference>
<proteinExistence type="predicted"/>
<dbReference type="Proteomes" id="UP000019116">
    <property type="component" value="Chromosome 6A"/>
</dbReference>
<evidence type="ECO:0000256" key="1">
    <source>
        <dbReference type="ARBA" id="ARBA00022737"/>
    </source>
</evidence>
<reference evidence="4" key="2">
    <citation type="submission" date="2018-10" db="UniProtKB">
        <authorList>
            <consortium name="EnsemblPlants"/>
        </authorList>
    </citation>
    <scope>IDENTIFICATION</scope>
</reference>
<dbReference type="GO" id="GO:0006952">
    <property type="term" value="P:defense response"/>
    <property type="evidence" value="ECO:0007669"/>
    <property type="project" value="InterPro"/>
</dbReference>
<dbReference type="InterPro" id="IPR058922">
    <property type="entry name" value="WHD_DRP"/>
</dbReference>
<evidence type="ECO:0000313" key="4">
    <source>
        <dbReference type="EnsemblPlants" id="TraesCS6A02G405300.1.cds1"/>
    </source>
</evidence>
<dbReference type="InterPro" id="IPR032675">
    <property type="entry name" value="LRR_dom_sf"/>
</dbReference>
<organism evidence="4">
    <name type="scientific">Triticum aestivum</name>
    <name type="common">Wheat</name>
    <dbReference type="NCBI Taxonomy" id="4565"/>
    <lineage>
        <taxon>Eukaryota</taxon>
        <taxon>Viridiplantae</taxon>
        <taxon>Streptophyta</taxon>
        <taxon>Embryophyta</taxon>
        <taxon>Tracheophyta</taxon>
        <taxon>Spermatophyta</taxon>
        <taxon>Magnoliopsida</taxon>
        <taxon>Liliopsida</taxon>
        <taxon>Poales</taxon>
        <taxon>Poaceae</taxon>
        <taxon>BOP clade</taxon>
        <taxon>Pooideae</taxon>
        <taxon>Triticodae</taxon>
        <taxon>Triticeae</taxon>
        <taxon>Triticinae</taxon>
        <taxon>Triticum</taxon>
    </lineage>
</organism>
<protein>
    <recommendedName>
        <fullName evidence="6">FBD domain-containing protein</fullName>
    </recommendedName>
</protein>
<dbReference type="Pfam" id="PF23598">
    <property type="entry name" value="LRR_14"/>
    <property type="match status" value="1"/>
</dbReference>
<feature type="domain" description="Disease resistance protein winged helix" evidence="2">
    <location>
        <begin position="3"/>
        <end position="55"/>
    </location>
</feature>